<dbReference type="AlphaFoldDB" id="A0A1E3Q9J1"/>
<dbReference type="EMBL" id="KV454292">
    <property type="protein sequence ID" value="ODQ74300.1"/>
    <property type="molecule type" value="Genomic_DNA"/>
</dbReference>
<keyword evidence="9" id="KW-1185">Reference proteome</keyword>
<protein>
    <recommendedName>
        <fullName evidence="7">U three protein 23</fullName>
    </recommendedName>
</protein>
<sequence>MRQKRSKSYRKQMATYNMAFGFRQPYQILVDGDIIYDATKYKMNLEKSLESVVQGRIKPMITQCCIKSLYDRGEEAKEAIALAKTFERRRCNHLETPLSQADCLNSVAIVKGTNKHRYVVATQDPRVRGQFRSIPATPMIYINRSVIIMEPMSPATEAAKRRLEVEKLSAGLNNPRSRG</sequence>
<dbReference type="GO" id="GO:0032040">
    <property type="term" value="C:small-subunit processome"/>
    <property type="evidence" value="ECO:0007669"/>
    <property type="project" value="InterPro"/>
</dbReference>
<keyword evidence="4" id="KW-0539">Nucleus</keyword>
<proteinExistence type="inferred from homology"/>
<dbReference type="InterPro" id="IPR006984">
    <property type="entry name" value="Fcf1/UTP23"/>
</dbReference>
<organism evidence="8 9">
    <name type="scientific">Lipomyces starkeyi NRRL Y-11557</name>
    <dbReference type="NCBI Taxonomy" id="675824"/>
    <lineage>
        <taxon>Eukaryota</taxon>
        <taxon>Fungi</taxon>
        <taxon>Dikarya</taxon>
        <taxon>Ascomycota</taxon>
        <taxon>Saccharomycotina</taxon>
        <taxon>Lipomycetes</taxon>
        <taxon>Lipomycetales</taxon>
        <taxon>Lipomycetaceae</taxon>
        <taxon>Lipomyces</taxon>
    </lineage>
</organism>
<dbReference type="STRING" id="675824.A0A1E3Q9J1"/>
<evidence type="ECO:0000256" key="1">
    <source>
        <dbReference type="ARBA" id="ARBA00004604"/>
    </source>
</evidence>
<dbReference type="InterPro" id="IPR029060">
    <property type="entry name" value="PIN-like_dom_sf"/>
</dbReference>
<dbReference type="Proteomes" id="UP000094385">
    <property type="component" value="Unassembled WGS sequence"/>
</dbReference>
<gene>
    <name evidence="8" type="ORF">LIPSTDRAFT_92944</name>
</gene>
<dbReference type="Pfam" id="PF04900">
    <property type="entry name" value="Fcf1"/>
    <property type="match status" value="1"/>
</dbReference>
<accession>A0A1E3Q9J1</accession>
<evidence type="ECO:0000313" key="8">
    <source>
        <dbReference type="EMBL" id="ODQ74300.1"/>
    </source>
</evidence>
<evidence type="ECO:0000256" key="7">
    <source>
        <dbReference type="ARBA" id="ARBA00076388"/>
    </source>
</evidence>
<evidence type="ECO:0000256" key="6">
    <source>
        <dbReference type="ARBA" id="ARBA00038503"/>
    </source>
</evidence>
<comment type="similarity">
    <text evidence="6">Belongs to the UTP23/FCF1 family. UTP23 subfamily.</text>
</comment>
<comment type="function">
    <text evidence="5">Involved in rRNA-processing and ribosome biogenesis.</text>
</comment>
<dbReference type="OrthoDB" id="25675at2759"/>
<name>A0A1E3Q9J1_LIPST</name>
<evidence type="ECO:0000256" key="5">
    <source>
        <dbReference type="ARBA" id="ARBA00037300"/>
    </source>
</evidence>
<keyword evidence="3" id="KW-0698">rRNA processing</keyword>
<dbReference type="GO" id="GO:0006364">
    <property type="term" value="P:rRNA processing"/>
    <property type="evidence" value="ECO:0007669"/>
    <property type="project" value="UniProtKB-KW"/>
</dbReference>
<evidence type="ECO:0000256" key="4">
    <source>
        <dbReference type="ARBA" id="ARBA00023242"/>
    </source>
</evidence>
<keyword evidence="2" id="KW-0690">Ribosome biogenesis</keyword>
<dbReference type="PANTHER" id="PTHR12416">
    <property type="entry name" value="RRNA-PROCESSING PROTEIN UTP23 HOMOLOG"/>
    <property type="match status" value="1"/>
</dbReference>
<dbReference type="Gene3D" id="3.40.50.1010">
    <property type="entry name" value="5'-nuclease"/>
    <property type="match status" value="1"/>
</dbReference>
<reference evidence="8 9" key="1">
    <citation type="journal article" date="2016" name="Proc. Natl. Acad. Sci. U.S.A.">
        <title>Comparative genomics of biotechnologically important yeasts.</title>
        <authorList>
            <person name="Riley R."/>
            <person name="Haridas S."/>
            <person name="Wolfe K.H."/>
            <person name="Lopes M.R."/>
            <person name="Hittinger C.T."/>
            <person name="Goeker M."/>
            <person name="Salamov A.A."/>
            <person name="Wisecaver J.H."/>
            <person name="Long T.M."/>
            <person name="Calvey C.H."/>
            <person name="Aerts A.L."/>
            <person name="Barry K.W."/>
            <person name="Choi C."/>
            <person name="Clum A."/>
            <person name="Coughlan A.Y."/>
            <person name="Deshpande S."/>
            <person name="Douglass A.P."/>
            <person name="Hanson S.J."/>
            <person name="Klenk H.-P."/>
            <person name="LaButti K.M."/>
            <person name="Lapidus A."/>
            <person name="Lindquist E.A."/>
            <person name="Lipzen A.M."/>
            <person name="Meier-Kolthoff J.P."/>
            <person name="Ohm R.A."/>
            <person name="Otillar R.P."/>
            <person name="Pangilinan J.L."/>
            <person name="Peng Y."/>
            <person name="Rokas A."/>
            <person name="Rosa C.A."/>
            <person name="Scheuner C."/>
            <person name="Sibirny A.A."/>
            <person name="Slot J.C."/>
            <person name="Stielow J.B."/>
            <person name="Sun H."/>
            <person name="Kurtzman C.P."/>
            <person name="Blackwell M."/>
            <person name="Grigoriev I.V."/>
            <person name="Jeffries T.W."/>
        </authorList>
    </citation>
    <scope>NUCLEOTIDE SEQUENCE [LARGE SCALE GENOMIC DNA]</scope>
    <source>
        <strain evidence="8 9">NRRL Y-11557</strain>
    </source>
</reference>
<dbReference type="FunFam" id="3.40.50.1010:FF:000006">
    <property type="entry name" value="rRNA-processing protein UTP23 homolog"/>
    <property type="match status" value="1"/>
</dbReference>
<evidence type="ECO:0000256" key="3">
    <source>
        <dbReference type="ARBA" id="ARBA00022552"/>
    </source>
</evidence>
<evidence type="ECO:0000256" key="2">
    <source>
        <dbReference type="ARBA" id="ARBA00022517"/>
    </source>
</evidence>
<evidence type="ECO:0000313" key="9">
    <source>
        <dbReference type="Proteomes" id="UP000094385"/>
    </source>
</evidence>
<dbReference type="CDD" id="cd09865">
    <property type="entry name" value="PIN_ScUtp23p-like"/>
    <property type="match status" value="1"/>
</dbReference>
<comment type="subcellular location">
    <subcellularLocation>
        <location evidence="1">Nucleus</location>
        <location evidence="1">Nucleolus</location>
    </subcellularLocation>
</comment>
<dbReference type="SUPFAM" id="SSF88723">
    <property type="entry name" value="PIN domain-like"/>
    <property type="match status" value="1"/>
</dbReference>